<organism evidence="4 5">
    <name type="scientific">Vitis vinifera</name>
    <name type="common">Grape</name>
    <dbReference type="NCBI Taxonomy" id="29760"/>
    <lineage>
        <taxon>Eukaryota</taxon>
        <taxon>Viridiplantae</taxon>
        <taxon>Streptophyta</taxon>
        <taxon>Embryophyta</taxon>
        <taxon>Tracheophyta</taxon>
        <taxon>Spermatophyta</taxon>
        <taxon>Magnoliopsida</taxon>
        <taxon>eudicotyledons</taxon>
        <taxon>Gunneridae</taxon>
        <taxon>Pentapetalae</taxon>
        <taxon>rosids</taxon>
        <taxon>Vitales</taxon>
        <taxon>Vitaceae</taxon>
        <taxon>Viteae</taxon>
        <taxon>Vitis</taxon>
    </lineage>
</organism>
<accession>A0ABY9DL52</accession>
<dbReference type="EMBL" id="CP126663">
    <property type="protein sequence ID" value="WKA07757.1"/>
    <property type="molecule type" value="Genomic_DNA"/>
</dbReference>
<keyword evidence="3" id="KW-0812">Transmembrane</keyword>
<feature type="compositionally biased region" description="Low complexity" evidence="2">
    <location>
        <begin position="571"/>
        <end position="587"/>
    </location>
</feature>
<dbReference type="Gene3D" id="1.25.40.10">
    <property type="entry name" value="Tetratricopeptide repeat domain"/>
    <property type="match status" value="2"/>
</dbReference>
<name>A0ABY9DL52_VITVI</name>
<protein>
    <recommendedName>
        <fullName evidence="6">Nephrocystin-3</fullName>
    </recommendedName>
</protein>
<sequence length="1065" mass="119280">MAASLLLPSQRISQMRMHSEDLTKDVMCFSLCLKRQKCNIKLYMIPASTIVHHGVLRPFATIGSSGADGINQGNHVSLGVFAPNKFQRSRTLLHSSSSPSGDENDFERQLQELFNAVKTMIKMGNKKDAIDLLQANYEAVKEQIDVGAKGMEQAAILDIIVLGYMLVGDLKLVRSLLDMMDKIVDGLKDDEALLDSVLLHMGSVYSTLGKFEKSMLMYRRALEILEMTYGKDSAFLITPLLGMAKALGSIGRVTKAVEIYHQAIAILELSRGAESEDLVVPLLGLGNLLIKERKATDAEIPFTRILNIYKRSYGENDGRVGIAMCSLAHVKCAKGDADEAIQLYRNALQIVKVSKYMALDDNIMEKMRIDLAELLHVVGRGKEGRELLEECLLITEKYKGEDHPSSVTHLINLATSYSRSKNFVEAERLLRTSLRIMMKTMGPDDQSITFPMLHLAVTLYHLKRDEEAEQLTLKALQIREAAFGKESLPVGEALDCLVSIQTRVGKDDSELLDLLKRVLIIQEKEFGYESEEHPSPFSLLPNNTTRIMAAAESRAGWKRNTNRCFIHENASRAPNSSSFPSSSSSSKRQSDGRPGDAAHRSDHPSPDCMHQNCNPLEDPAPDSKWWLYPQPNFGHQKGFEHEQLNTLENEFDILSYEFINQTAIEGLGAQTETKKNADFFLDRSRKASAASMKEDQFARMSKPKIGLHSNPQDIGKDKDIEELWYTDEDLDPVNSLVSEQSKKLSSDLESHWMGAEKTEPWWRKADKDTLASMVAQKSVEHIENCDLPKPQIKHFRRGLSASLEWSDQDWMVAPSLDQMAELGFSNLTDCTWKSHTSASIDEKQSSLGAIEYSPNRSDTLFRNNSHSITGTDQEETCHIPEDASKAQLVEALCHSQTRAREAEKAAQQAYEEKEHIIKLFFKQASQLFAYKQWLQLLQLETLCLEPKNKDQPISSHAPTVLPWIPYIAQKPRKGQHNGSKKGSTTNGNGRSRYTTVAFALGLGLAGAGLLLGWTLGWLFPALQTASSSRSASSSLQNSDSEDFMRCKFVYILKGTIVLFFHKRCF</sequence>
<feature type="compositionally biased region" description="Basic and acidic residues" evidence="2">
    <location>
        <begin position="588"/>
        <end position="605"/>
    </location>
</feature>
<keyword evidence="3" id="KW-1133">Transmembrane helix</keyword>
<dbReference type="PANTHER" id="PTHR33868">
    <property type="entry name" value="EXPRESSED PROTEIN"/>
    <property type="match status" value="1"/>
</dbReference>
<keyword evidence="1" id="KW-0802">TPR repeat</keyword>
<evidence type="ECO:0000313" key="5">
    <source>
        <dbReference type="Proteomes" id="UP001227230"/>
    </source>
</evidence>
<evidence type="ECO:0000256" key="2">
    <source>
        <dbReference type="SAM" id="MobiDB-lite"/>
    </source>
</evidence>
<feature type="region of interest" description="Disordered" evidence="2">
    <location>
        <begin position="569"/>
        <end position="616"/>
    </location>
</feature>
<keyword evidence="5" id="KW-1185">Reference proteome</keyword>
<feature type="transmembrane region" description="Helical" evidence="3">
    <location>
        <begin position="996"/>
        <end position="1019"/>
    </location>
</feature>
<evidence type="ECO:0000256" key="1">
    <source>
        <dbReference type="PROSITE-ProRule" id="PRU00339"/>
    </source>
</evidence>
<dbReference type="SUPFAM" id="SSF48452">
    <property type="entry name" value="TPR-like"/>
    <property type="match status" value="2"/>
</dbReference>
<dbReference type="SMART" id="SM00028">
    <property type="entry name" value="TPR"/>
    <property type="match status" value="6"/>
</dbReference>
<evidence type="ECO:0000256" key="3">
    <source>
        <dbReference type="SAM" id="Phobius"/>
    </source>
</evidence>
<dbReference type="Pfam" id="PF13424">
    <property type="entry name" value="TPR_12"/>
    <property type="match status" value="3"/>
</dbReference>
<dbReference type="Pfam" id="PF13374">
    <property type="entry name" value="TPR_10"/>
    <property type="match status" value="1"/>
</dbReference>
<proteinExistence type="predicted"/>
<dbReference type="Proteomes" id="UP001227230">
    <property type="component" value="Chromosome 16"/>
</dbReference>
<evidence type="ECO:0000313" key="4">
    <source>
        <dbReference type="EMBL" id="WKA07757.1"/>
    </source>
</evidence>
<evidence type="ECO:0008006" key="6">
    <source>
        <dbReference type="Google" id="ProtNLM"/>
    </source>
</evidence>
<keyword evidence="3" id="KW-0472">Membrane</keyword>
<gene>
    <name evidence="4" type="ORF">VitviT2T_025539</name>
</gene>
<dbReference type="InterPro" id="IPR019734">
    <property type="entry name" value="TPR_rpt"/>
</dbReference>
<dbReference type="InterPro" id="IPR011990">
    <property type="entry name" value="TPR-like_helical_dom_sf"/>
</dbReference>
<reference evidence="4 5" key="1">
    <citation type="journal article" date="2023" name="Hortic Res">
        <title>The complete reference genome for grapevine (Vitis vinifera L.) genetics and breeding.</title>
        <authorList>
            <person name="Shi X."/>
            <person name="Cao S."/>
            <person name="Wang X."/>
            <person name="Huang S."/>
            <person name="Wang Y."/>
            <person name="Liu Z."/>
            <person name="Liu W."/>
            <person name="Leng X."/>
            <person name="Peng Y."/>
            <person name="Wang N."/>
            <person name="Wang Y."/>
            <person name="Ma Z."/>
            <person name="Xu X."/>
            <person name="Zhang F."/>
            <person name="Xue H."/>
            <person name="Zhong H."/>
            <person name="Wang Y."/>
            <person name="Zhang K."/>
            <person name="Velt A."/>
            <person name="Avia K."/>
            <person name="Holtgrawe D."/>
            <person name="Grimplet J."/>
            <person name="Matus J.T."/>
            <person name="Ware D."/>
            <person name="Wu X."/>
            <person name="Wang H."/>
            <person name="Liu C."/>
            <person name="Fang Y."/>
            <person name="Rustenholz C."/>
            <person name="Cheng Z."/>
            <person name="Xiao H."/>
            <person name="Zhou Y."/>
        </authorList>
    </citation>
    <scope>NUCLEOTIDE SEQUENCE [LARGE SCALE GENOMIC DNA]</scope>
    <source>
        <strain evidence="5">cv. Pinot noir / PN40024</strain>
        <tissue evidence="4">Leaf</tissue>
    </source>
</reference>
<dbReference type="PANTHER" id="PTHR33868:SF2">
    <property type="entry name" value="EXPRESSED PROTEIN"/>
    <property type="match status" value="1"/>
</dbReference>
<feature type="repeat" description="TPR" evidence="1">
    <location>
        <begin position="195"/>
        <end position="228"/>
    </location>
</feature>
<dbReference type="PROSITE" id="PS50005">
    <property type="entry name" value="TPR"/>
    <property type="match status" value="1"/>
</dbReference>